<dbReference type="HOGENOM" id="CLU_124911_0_2_6"/>
<dbReference type="PANTHER" id="PTHR35867">
    <property type="entry name" value="PROTEIN RSEC"/>
    <property type="match status" value="1"/>
</dbReference>
<gene>
    <name evidence="2" type="ORF">THITH_12165</name>
</gene>
<evidence type="ECO:0000313" key="2">
    <source>
        <dbReference type="EMBL" id="AHE98886.1"/>
    </source>
</evidence>
<organism evidence="2 3">
    <name type="scientific">Thioalkalivibrio paradoxus ARh 1</name>
    <dbReference type="NCBI Taxonomy" id="713585"/>
    <lineage>
        <taxon>Bacteria</taxon>
        <taxon>Pseudomonadati</taxon>
        <taxon>Pseudomonadota</taxon>
        <taxon>Gammaproteobacteria</taxon>
        <taxon>Chromatiales</taxon>
        <taxon>Ectothiorhodospiraceae</taxon>
        <taxon>Thioalkalivibrio</taxon>
    </lineage>
</organism>
<feature type="transmembrane region" description="Helical" evidence="1">
    <location>
        <begin position="77"/>
        <end position="98"/>
    </location>
</feature>
<name>W0DKA8_9GAMM</name>
<dbReference type="OrthoDB" id="9795854at2"/>
<dbReference type="Pfam" id="PF04246">
    <property type="entry name" value="RseC_MucC"/>
    <property type="match status" value="1"/>
</dbReference>
<keyword evidence="1" id="KW-0472">Membrane</keyword>
<dbReference type="InterPro" id="IPR026268">
    <property type="entry name" value="RseC"/>
</dbReference>
<sequence>MTAWIEERGVVLAADAQWATVRVQRQSTCGSCSARSGCGNGVLAQVLGRRELELRLPNQQHGLHSGDRVILGIEDRALVSGAFAMYLLPLVGLIAIPAVAGRVVPEIAEGWLVLAGAAGFAAGLLAVRRWLRGQSGRLEPVLLGVESVRTQVPGGN</sequence>
<keyword evidence="3" id="KW-1185">Reference proteome</keyword>
<evidence type="ECO:0000313" key="3">
    <source>
        <dbReference type="Proteomes" id="UP000005289"/>
    </source>
</evidence>
<dbReference type="PIRSF" id="PIRSF004923">
    <property type="entry name" value="RseC"/>
    <property type="match status" value="1"/>
</dbReference>
<keyword evidence="1" id="KW-1133">Transmembrane helix</keyword>
<reference evidence="2 3" key="1">
    <citation type="submission" date="2013-12" db="EMBL/GenBank/DDBJ databases">
        <authorList>
            <consortium name="DOE Joint Genome Institute"/>
            <person name="Muyzer G."/>
            <person name="Huntemann M."/>
            <person name="Han J."/>
            <person name="Chen A."/>
            <person name="Kyrpides N."/>
            <person name="Mavromatis K."/>
            <person name="Markowitz V."/>
            <person name="Palaniappan K."/>
            <person name="Ivanova N."/>
            <person name="Schaumberg A."/>
            <person name="Pati A."/>
            <person name="Liolios K."/>
            <person name="Nordberg H.P."/>
            <person name="Cantor M.N."/>
            <person name="Hua S.X."/>
            <person name="Woyke T."/>
        </authorList>
    </citation>
    <scope>NUCLEOTIDE SEQUENCE [LARGE SCALE GENOMIC DNA]</scope>
    <source>
        <strain evidence="2 3">ARh 1</strain>
    </source>
</reference>
<dbReference type="EMBL" id="CP007029">
    <property type="protein sequence ID" value="AHE98886.1"/>
    <property type="molecule type" value="Genomic_DNA"/>
</dbReference>
<dbReference type="PANTHER" id="PTHR35867:SF1">
    <property type="entry name" value="PROTEIN RSEC"/>
    <property type="match status" value="1"/>
</dbReference>
<accession>W0DKA8</accession>
<evidence type="ECO:0000256" key="1">
    <source>
        <dbReference type="SAM" id="Phobius"/>
    </source>
</evidence>
<protein>
    <submittedName>
        <fullName evidence="2">Positive regulator of sigma E, RseC/MucC</fullName>
    </submittedName>
</protein>
<dbReference type="Proteomes" id="UP000005289">
    <property type="component" value="Chromosome"/>
</dbReference>
<dbReference type="AlphaFoldDB" id="W0DKA8"/>
<proteinExistence type="predicted"/>
<keyword evidence="1" id="KW-0812">Transmembrane</keyword>
<dbReference type="STRING" id="713585.THITH_12165"/>
<dbReference type="KEGG" id="tti:THITH_12165"/>
<feature type="transmembrane region" description="Helical" evidence="1">
    <location>
        <begin position="110"/>
        <end position="127"/>
    </location>
</feature>
<dbReference type="InterPro" id="IPR007359">
    <property type="entry name" value="SigmaE_reg_RseC_MucC"/>
</dbReference>
<dbReference type="RefSeq" id="WP_006747878.1">
    <property type="nucleotide sequence ID" value="NZ_CP007029.1"/>
</dbReference>